<evidence type="ECO:0000256" key="1">
    <source>
        <dbReference type="SAM" id="Coils"/>
    </source>
</evidence>
<evidence type="ECO:0000313" key="4">
    <source>
        <dbReference type="EMBL" id="QHI96504.1"/>
    </source>
</evidence>
<evidence type="ECO:0008006" key="6">
    <source>
        <dbReference type="Google" id="ProtNLM"/>
    </source>
</evidence>
<geneLocation type="plasmid" evidence="4 5">
    <name>unnamed1</name>
</geneLocation>
<accession>A0A6P1NIY8</accession>
<dbReference type="KEGG" id="bomb:GT348_09100"/>
<feature type="compositionally biased region" description="Basic and acidic residues" evidence="2">
    <location>
        <begin position="35"/>
        <end position="52"/>
    </location>
</feature>
<keyword evidence="1" id="KW-0175">Coiled coil</keyword>
<dbReference type="Proteomes" id="UP000463975">
    <property type="component" value="Plasmid unnamed1"/>
</dbReference>
<dbReference type="AlphaFoldDB" id="A0A6P1NIY8"/>
<organism evidence="4 5">
    <name type="scientific">Aristophania vespae</name>
    <dbReference type="NCBI Taxonomy" id="2697033"/>
    <lineage>
        <taxon>Bacteria</taxon>
        <taxon>Pseudomonadati</taxon>
        <taxon>Pseudomonadota</taxon>
        <taxon>Alphaproteobacteria</taxon>
        <taxon>Acetobacterales</taxon>
        <taxon>Acetobacteraceae</taxon>
        <taxon>Aristophania</taxon>
    </lineage>
</organism>
<evidence type="ECO:0000313" key="5">
    <source>
        <dbReference type="Proteomes" id="UP000463975"/>
    </source>
</evidence>
<sequence>MSKVANISICLMLVLLALSLHSVAAQIENHLNKSNPEKAPEQKIDPSSRSHTLTEKDLGWKVLKKATHKKQPKIKEKEENPTQEEILITDPLTKDAEQALKNTIKEREFQTATHNEVFDKQKKNLEQEKIAINGQIQELKKKTAELSKYEEKKKKAAEQEIERLAHVYEQMPPRDAAAVFNVLDMRVLVPVAQHMTPRKVSAVIGGMLPDRANILTQYLIGTRKLK</sequence>
<name>A0A6P1NIY8_9PROT</name>
<keyword evidence="5" id="KW-1185">Reference proteome</keyword>
<reference evidence="4 5" key="1">
    <citation type="submission" date="2020-01" db="EMBL/GenBank/DDBJ databases">
        <title>Genome sequencing of strain KACC 21507.</title>
        <authorList>
            <person name="Heo J."/>
            <person name="Kim S.-J."/>
            <person name="Kim J.-S."/>
            <person name="Hong S.-B."/>
            <person name="Kwon S.-W."/>
        </authorList>
    </citation>
    <scope>NUCLEOTIDE SEQUENCE [LARGE SCALE GENOMIC DNA]</scope>
    <source>
        <strain evidence="4 5">KACC 21507</strain>
        <plasmid evidence="4 5">unnamed1</plasmid>
    </source>
</reference>
<feature type="chain" id="PRO_5026739250" description="Magnesium transporter MgtE intracellular domain-containing protein" evidence="3">
    <location>
        <begin position="25"/>
        <end position="226"/>
    </location>
</feature>
<keyword evidence="4" id="KW-0614">Plasmid</keyword>
<keyword evidence="3" id="KW-0732">Signal</keyword>
<evidence type="ECO:0000256" key="2">
    <source>
        <dbReference type="SAM" id="MobiDB-lite"/>
    </source>
</evidence>
<feature type="region of interest" description="Disordered" evidence="2">
    <location>
        <begin position="31"/>
        <end position="52"/>
    </location>
</feature>
<dbReference type="RefSeq" id="WP_160619561.1">
    <property type="nucleotide sequence ID" value="NZ_CP047653.1"/>
</dbReference>
<gene>
    <name evidence="4" type="ORF">GT348_09100</name>
</gene>
<protein>
    <recommendedName>
        <fullName evidence="6">Magnesium transporter MgtE intracellular domain-containing protein</fullName>
    </recommendedName>
</protein>
<evidence type="ECO:0000256" key="3">
    <source>
        <dbReference type="SAM" id="SignalP"/>
    </source>
</evidence>
<dbReference type="SUPFAM" id="SSF158791">
    <property type="entry name" value="MgtE N-terminal domain-like"/>
    <property type="match status" value="1"/>
</dbReference>
<proteinExistence type="predicted"/>
<dbReference type="EMBL" id="CP047653">
    <property type="protein sequence ID" value="QHI96504.1"/>
    <property type="molecule type" value="Genomic_DNA"/>
</dbReference>
<feature type="signal peptide" evidence="3">
    <location>
        <begin position="1"/>
        <end position="24"/>
    </location>
</feature>
<feature type="coiled-coil region" evidence="1">
    <location>
        <begin position="122"/>
        <end position="159"/>
    </location>
</feature>